<dbReference type="Pfam" id="PF01584">
    <property type="entry name" value="CheW"/>
    <property type="match status" value="1"/>
</dbReference>
<feature type="region of interest" description="Disordered" evidence="9">
    <location>
        <begin position="147"/>
        <end position="212"/>
    </location>
</feature>
<dbReference type="InterPro" id="IPR036641">
    <property type="entry name" value="HPT_dom_sf"/>
</dbReference>
<comment type="catalytic activity">
    <reaction evidence="1">
        <text>ATP + protein L-histidine = ADP + protein N-phospho-L-histidine.</text>
        <dbReference type="EC" id="2.7.13.3"/>
    </reaction>
</comment>
<evidence type="ECO:0000256" key="1">
    <source>
        <dbReference type="ARBA" id="ARBA00000085"/>
    </source>
</evidence>
<dbReference type="Gene3D" id="2.30.30.40">
    <property type="entry name" value="SH3 Domains"/>
    <property type="match status" value="1"/>
</dbReference>
<gene>
    <name evidence="14" type="ORF">QO018_001667</name>
</gene>
<evidence type="ECO:0000256" key="4">
    <source>
        <dbReference type="ARBA" id="ARBA00022679"/>
    </source>
</evidence>
<keyword evidence="6" id="KW-0902">Two-component regulatory system</keyword>
<reference evidence="14 15" key="1">
    <citation type="submission" date="2023-07" db="EMBL/GenBank/DDBJ databases">
        <title>Genomic Encyclopedia of Type Strains, Phase IV (KMG-IV): sequencing the most valuable type-strain genomes for metagenomic binning, comparative biology and taxonomic classification.</title>
        <authorList>
            <person name="Goeker M."/>
        </authorList>
    </citation>
    <scope>NUCLEOTIDE SEQUENCE [LARGE SCALE GENOMIC DNA]</scope>
    <source>
        <strain evidence="14 15">DSM 19922</strain>
    </source>
</reference>
<dbReference type="SMART" id="SM00448">
    <property type="entry name" value="REC"/>
    <property type="match status" value="1"/>
</dbReference>
<dbReference type="Pfam" id="PF02518">
    <property type="entry name" value="HATPase_c"/>
    <property type="match status" value="1"/>
</dbReference>
<dbReference type="InterPro" id="IPR004358">
    <property type="entry name" value="Sig_transdc_His_kin-like_C"/>
</dbReference>
<dbReference type="InterPro" id="IPR002545">
    <property type="entry name" value="CheW-lke_dom"/>
</dbReference>
<evidence type="ECO:0000256" key="3">
    <source>
        <dbReference type="ARBA" id="ARBA00022553"/>
    </source>
</evidence>
<evidence type="ECO:0000256" key="8">
    <source>
        <dbReference type="PROSITE-ProRule" id="PRU00169"/>
    </source>
</evidence>
<evidence type="ECO:0000256" key="2">
    <source>
        <dbReference type="ARBA" id="ARBA00012438"/>
    </source>
</evidence>
<dbReference type="PROSITE" id="PS50110">
    <property type="entry name" value="RESPONSE_REGULATORY"/>
    <property type="match status" value="1"/>
</dbReference>
<dbReference type="PANTHER" id="PTHR43395:SF1">
    <property type="entry name" value="CHEMOTAXIS PROTEIN CHEA"/>
    <property type="match status" value="1"/>
</dbReference>
<dbReference type="EC" id="2.7.13.3" evidence="2"/>
<dbReference type="Gene3D" id="3.30.565.10">
    <property type="entry name" value="Histidine kinase-like ATPase, C-terminal domain"/>
    <property type="match status" value="1"/>
</dbReference>
<evidence type="ECO:0000259" key="10">
    <source>
        <dbReference type="PROSITE" id="PS50109"/>
    </source>
</evidence>
<dbReference type="PANTHER" id="PTHR43395">
    <property type="entry name" value="SENSOR HISTIDINE KINASE CHEA"/>
    <property type="match status" value="1"/>
</dbReference>
<feature type="modified residue" description="Phosphohistidine" evidence="7">
    <location>
        <position position="67"/>
    </location>
</feature>
<dbReference type="InterPro" id="IPR008207">
    <property type="entry name" value="Sig_transdc_His_kin_Hpt_dom"/>
</dbReference>
<dbReference type="SUPFAM" id="SSF50341">
    <property type="entry name" value="CheW-like"/>
    <property type="match status" value="1"/>
</dbReference>
<feature type="domain" description="CheW-like" evidence="12">
    <location>
        <begin position="530"/>
        <end position="666"/>
    </location>
</feature>
<keyword evidence="4 14" id="KW-0808">Transferase</keyword>
<dbReference type="InterPro" id="IPR001789">
    <property type="entry name" value="Sig_transdc_resp-reg_receiver"/>
</dbReference>
<dbReference type="SMART" id="SM00387">
    <property type="entry name" value="HATPase_c"/>
    <property type="match status" value="1"/>
</dbReference>
<dbReference type="SMART" id="SM00073">
    <property type="entry name" value="HPT"/>
    <property type="match status" value="1"/>
</dbReference>
<evidence type="ECO:0000256" key="9">
    <source>
        <dbReference type="SAM" id="MobiDB-lite"/>
    </source>
</evidence>
<keyword evidence="15" id="KW-1185">Reference proteome</keyword>
<dbReference type="Gene3D" id="1.20.120.160">
    <property type="entry name" value="HPT domain"/>
    <property type="match status" value="1"/>
</dbReference>
<dbReference type="SMART" id="SM00260">
    <property type="entry name" value="CheW"/>
    <property type="match status" value="1"/>
</dbReference>
<feature type="domain" description="Response regulatory" evidence="11">
    <location>
        <begin position="684"/>
        <end position="801"/>
    </location>
</feature>
<dbReference type="SUPFAM" id="SSF52172">
    <property type="entry name" value="CheY-like"/>
    <property type="match status" value="1"/>
</dbReference>
<dbReference type="InterPro" id="IPR036890">
    <property type="entry name" value="HATPase_C_sf"/>
</dbReference>
<dbReference type="InterPro" id="IPR003594">
    <property type="entry name" value="HATPase_dom"/>
</dbReference>
<dbReference type="InterPro" id="IPR051315">
    <property type="entry name" value="Bact_Chemotaxis_CheA"/>
</dbReference>
<dbReference type="Pfam" id="PF00072">
    <property type="entry name" value="Response_reg"/>
    <property type="match status" value="1"/>
</dbReference>
<dbReference type="RefSeq" id="WP_307354253.1">
    <property type="nucleotide sequence ID" value="NZ_JAGINO010000004.1"/>
</dbReference>
<evidence type="ECO:0000259" key="12">
    <source>
        <dbReference type="PROSITE" id="PS50851"/>
    </source>
</evidence>
<keyword evidence="3 8" id="KW-0597">Phosphoprotein</keyword>
<evidence type="ECO:0000256" key="5">
    <source>
        <dbReference type="ARBA" id="ARBA00022777"/>
    </source>
</evidence>
<protein>
    <recommendedName>
        <fullName evidence="2">histidine kinase</fullName>
        <ecNumber evidence="2">2.7.13.3</ecNumber>
    </recommendedName>
</protein>
<feature type="compositionally biased region" description="Low complexity" evidence="9">
    <location>
        <begin position="147"/>
        <end position="187"/>
    </location>
</feature>
<dbReference type="SUPFAM" id="SSF55874">
    <property type="entry name" value="ATPase domain of HSP90 chaperone/DNA topoisomerase II/histidine kinase"/>
    <property type="match status" value="1"/>
</dbReference>
<sequence>MPDPPVPDRAVPNRAVGAGGLMDIRQRLLAAFELEHKDHLAAIRSALRDAEATGEPPDIVDIHRRAHSLKGAARAVDLPEVEAISHRLEAAFIAIQKGEATLDAVAASTVRRALDAIEDLVAWSLRGGGEVETAGVLRDLEAMAGGRAASPSAASSSAASTPAARPRRPAPQTGPGAAPSAAPGADHGAADAEMPWTPPPRRRAAQDDSDSSSLVRIAAQGLERLSETASALLPEVEAQAVLGEQLRMLRQEWRALDRAWRHLRVQIGRGETVGAATGKGNDDWSEGRGTLPAVMAFERRFRALGGALDSTHRSHDRLLWSMRRWGGGFQQDMRRLRMLPADNQLGGLGRMIRDISRAEGKEVEVDARGLEVEADRAVLQRLKDPILHIARNAISHGIETPAERLAIGKRPAARVTIAASVEGARLRLSIEDDGRGLDRAAILRKAVERGLIDADKVPDDPAAMPVEQMTEFLFHPGFSTAARTTELAGRGMGLAIARREVERLQGNLTIAERPGGGTGVVIEVPLSLLSQRLVFVAVQDQTLAIPAADVVGLRRTTADALFSGIGTPMIRIGDDEIALTSLAALLGMEAPVVPSAERTLALVVVRSGERRLALAVDRFVATRETVVTAAEETGLDPSRYIGTVLMDDGGPALVLNIAGLMPLPGSVLPPPARPGDDVPKAKAHILVVDDSITTRTLEKSILEAHGYRVTLCVDGREALERLSEGMEVGLIISDVEMPRMDGFALLQAVKADKRLAELPVILVTSRASDEDRERGLRLGADAYIVKTRFDQNELLAGIRRLL</sequence>
<dbReference type="EMBL" id="JAUSVU010000004">
    <property type="protein sequence ID" value="MDQ0532820.1"/>
    <property type="molecule type" value="Genomic_DNA"/>
</dbReference>
<proteinExistence type="predicted"/>
<organism evidence="14 15">
    <name type="scientific">Azospirillum picis</name>
    <dbReference type="NCBI Taxonomy" id="488438"/>
    <lineage>
        <taxon>Bacteria</taxon>
        <taxon>Pseudomonadati</taxon>
        <taxon>Pseudomonadota</taxon>
        <taxon>Alphaproteobacteria</taxon>
        <taxon>Rhodospirillales</taxon>
        <taxon>Azospirillaceae</taxon>
        <taxon>Azospirillum</taxon>
    </lineage>
</organism>
<dbReference type="Pfam" id="PF01627">
    <property type="entry name" value="Hpt"/>
    <property type="match status" value="1"/>
</dbReference>
<evidence type="ECO:0000256" key="7">
    <source>
        <dbReference type="PROSITE-ProRule" id="PRU00110"/>
    </source>
</evidence>
<evidence type="ECO:0000259" key="11">
    <source>
        <dbReference type="PROSITE" id="PS50110"/>
    </source>
</evidence>
<dbReference type="PROSITE" id="PS50109">
    <property type="entry name" value="HIS_KIN"/>
    <property type="match status" value="1"/>
</dbReference>
<dbReference type="CDD" id="cd00088">
    <property type="entry name" value="HPT"/>
    <property type="match status" value="1"/>
</dbReference>
<dbReference type="GO" id="GO:0004673">
    <property type="term" value="F:protein histidine kinase activity"/>
    <property type="evidence" value="ECO:0007669"/>
    <property type="project" value="UniProtKB-EC"/>
</dbReference>
<evidence type="ECO:0000259" key="13">
    <source>
        <dbReference type="PROSITE" id="PS50894"/>
    </source>
</evidence>
<feature type="domain" description="HPt" evidence="13">
    <location>
        <begin position="21"/>
        <end position="128"/>
    </location>
</feature>
<feature type="domain" description="Histidine kinase" evidence="10">
    <location>
        <begin position="386"/>
        <end position="528"/>
    </location>
</feature>
<evidence type="ECO:0000313" key="14">
    <source>
        <dbReference type="EMBL" id="MDQ0532820.1"/>
    </source>
</evidence>
<keyword evidence="5 14" id="KW-0418">Kinase</keyword>
<name>A0ABU0MH89_9PROT</name>
<dbReference type="Proteomes" id="UP001244552">
    <property type="component" value="Unassembled WGS sequence"/>
</dbReference>
<dbReference type="InterPro" id="IPR011006">
    <property type="entry name" value="CheY-like_superfamily"/>
</dbReference>
<dbReference type="PROSITE" id="PS50894">
    <property type="entry name" value="HPT"/>
    <property type="match status" value="1"/>
</dbReference>
<dbReference type="InterPro" id="IPR036061">
    <property type="entry name" value="CheW-like_dom_sf"/>
</dbReference>
<evidence type="ECO:0000313" key="15">
    <source>
        <dbReference type="Proteomes" id="UP001244552"/>
    </source>
</evidence>
<dbReference type="PROSITE" id="PS50851">
    <property type="entry name" value="CHEW"/>
    <property type="match status" value="1"/>
</dbReference>
<dbReference type="Gene3D" id="3.40.50.2300">
    <property type="match status" value="1"/>
</dbReference>
<comment type="caution">
    <text evidence="14">The sequence shown here is derived from an EMBL/GenBank/DDBJ whole genome shotgun (WGS) entry which is preliminary data.</text>
</comment>
<feature type="modified residue" description="4-aspartylphosphate" evidence="8">
    <location>
        <position position="734"/>
    </location>
</feature>
<dbReference type="PRINTS" id="PR00344">
    <property type="entry name" value="BCTRLSENSOR"/>
</dbReference>
<accession>A0ABU0MH89</accession>
<dbReference type="InterPro" id="IPR005467">
    <property type="entry name" value="His_kinase_dom"/>
</dbReference>
<evidence type="ECO:0000256" key="6">
    <source>
        <dbReference type="ARBA" id="ARBA00023012"/>
    </source>
</evidence>
<dbReference type="SUPFAM" id="SSF47226">
    <property type="entry name" value="Histidine-containing phosphotransfer domain, HPT domain"/>
    <property type="match status" value="1"/>
</dbReference>